<protein>
    <submittedName>
        <fullName evidence="3">Zinc finger, C3HC4 type (RING finger) containing protein, putative</fullName>
    </submittedName>
</protein>
<accession>S9WV15</accession>
<keyword evidence="1" id="KW-0862">Zinc</keyword>
<sequence length="155" mass="16837">MFGLEVVAVAPFVVAMWRLAKKVGEQQNLIDAHEATINSQQEVLNALSGNAPSGVSSKVLAIGGAAAVAAVTLNYAVQLTATRRVGTVRPPESYEPTPALSENEECKICMGNKKDTVFMPCRHYSTCWPCACKFLHGPCPQCRETVEFIQFLYDS</sequence>
<evidence type="ECO:0000313" key="3">
    <source>
        <dbReference type="EMBL" id="CAD2222360.1"/>
    </source>
</evidence>
<dbReference type="Pfam" id="PF13920">
    <property type="entry name" value="zf-C3HC4_3"/>
    <property type="match status" value="1"/>
</dbReference>
<dbReference type="VEuPathDB" id="TriTrypDB:ADEAN_000990400"/>
<gene>
    <name evidence="3" type="ORF">ADEAN_000990400</name>
</gene>
<keyword evidence="4" id="KW-1185">Reference proteome</keyword>
<dbReference type="InterPro" id="IPR013083">
    <property type="entry name" value="Znf_RING/FYVE/PHD"/>
</dbReference>
<keyword evidence="1" id="KW-0479">Metal-binding</keyword>
<keyword evidence="1" id="KW-0863">Zinc-finger</keyword>
<name>S9WV15_9TRYP</name>
<evidence type="ECO:0000259" key="2">
    <source>
        <dbReference type="PROSITE" id="PS50089"/>
    </source>
</evidence>
<dbReference type="InterPro" id="IPR001841">
    <property type="entry name" value="Znf_RING"/>
</dbReference>
<proteinExistence type="predicted"/>
<evidence type="ECO:0000256" key="1">
    <source>
        <dbReference type="PROSITE-ProRule" id="PRU00175"/>
    </source>
</evidence>
<dbReference type="GO" id="GO:0008270">
    <property type="term" value="F:zinc ion binding"/>
    <property type="evidence" value="ECO:0007669"/>
    <property type="project" value="UniProtKB-KW"/>
</dbReference>
<dbReference type="PROSITE" id="PS50089">
    <property type="entry name" value="ZF_RING_2"/>
    <property type="match status" value="1"/>
</dbReference>
<dbReference type="Proteomes" id="UP000515908">
    <property type="component" value="Chromosome 25"/>
</dbReference>
<dbReference type="SUPFAM" id="SSF57850">
    <property type="entry name" value="RING/U-box"/>
    <property type="match status" value="1"/>
</dbReference>
<dbReference type="EMBL" id="LR877169">
    <property type="protein sequence ID" value="CAD2222360.1"/>
    <property type="molecule type" value="Genomic_DNA"/>
</dbReference>
<dbReference type="SMART" id="SM00184">
    <property type="entry name" value="RING"/>
    <property type="match status" value="1"/>
</dbReference>
<dbReference type="AlphaFoldDB" id="S9WV15"/>
<evidence type="ECO:0000313" key="4">
    <source>
        <dbReference type="Proteomes" id="UP000515908"/>
    </source>
</evidence>
<feature type="domain" description="RING-type" evidence="2">
    <location>
        <begin position="106"/>
        <end position="143"/>
    </location>
</feature>
<organism evidence="3 4">
    <name type="scientific">Angomonas deanei</name>
    <dbReference type="NCBI Taxonomy" id="59799"/>
    <lineage>
        <taxon>Eukaryota</taxon>
        <taxon>Discoba</taxon>
        <taxon>Euglenozoa</taxon>
        <taxon>Kinetoplastea</taxon>
        <taxon>Metakinetoplastina</taxon>
        <taxon>Trypanosomatida</taxon>
        <taxon>Trypanosomatidae</taxon>
        <taxon>Strigomonadinae</taxon>
        <taxon>Angomonas</taxon>
    </lineage>
</organism>
<dbReference type="Gene3D" id="3.30.40.10">
    <property type="entry name" value="Zinc/RING finger domain, C3HC4 (zinc finger)"/>
    <property type="match status" value="1"/>
</dbReference>
<dbReference type="OrthoDB" id="271225at2759"/>
<reference evidence="3 4" key="1">
    <citation type="submission" date="2020-08" db="EMBL/GenBank/DDBJ databases">
        <authorList>
            <person name="Newling K."/>
            <person name="Davey J."/>
            <person name="Forrester S."/>
        </authorList>
    </citation>
    <scope>NUCLEOTIDE SEQUENCE [LARGE SCALE GENOMIC DNA]</scope>
    <source>
        <strain evidence="4">Crithidia deanei Carvalho (ATCC PRA-265)</strain>
    </source>
</reference>